<evidence type="ECO:0000256" key="2">
    <source>
        <dbReference type="ARBA" id="ARBA00004948"/>
    </source>
</evidence>
<organism evidence="10">
    <name type="scientific">uncultured Helicobacter sp</name>
    <dbReference type="NCBI Taxonomy" id="175537"/>
    <lineage>
        <taxon>Bacteria</taxon>
        <taxon>Pseudomonadati</taxon>
        <taxon>Campylobacterota</taxon>
        <taxon>Epsilonproteobacteria</taxon>
        <taxon>Campylobacterales</taxon>
        <taxon>Helicobacteraceae</taxon>
        <taxon>Helicobacter</taxon>
        <taxon>environmental samples</taxon>
    </lineage>
</organism>
<dbReference type="InterPro" id="IPR033983">
    <property type="entry name" value="Thiazole_synthase_ThiG"/>
</dbReference>
<keyword evidence="4 8" id="KW-0808">Transferase</keyword>
<evidence type="ECO:0000256" key="3">
    <source>
        <dbReference type="ARBA" id="ARBA00011960"/>
    </source>
</evidence>
<dbReference type="HAMAP" id="MF_00443">
    <property type="entry name" value="ThiG"/>
    <property type="match status" value="1"/>
</dbReference>
<dbReference type="Gene3D" id="3.20.20.70">
    <property type="entry name" value="Aldolase class I"/>
    <property type="match status" value="1"/>
</dbReference>
<feature type="binding site" evidence="8">
    <location>
        <position position="161"/>
    </location>
    <ligand>
        <name>1-deoxy-D-xylulose 5-phosphate</name>
        <dbReference type="ChEBI" id="CHEBI:57792"/>
    </ligand>
</feature>
<dbReference type="AlphaFoldDB" id="A0A650EKV3"/>
<dbReference type="PANTHER" id="PTHR34266:SF2">
    <property type="entry name" value="THIAZOLE SYNTHASE"/>
    <property type="match status" value="1"/>
</dbReference>
<dbReference type="GO" id="GO:1990107">
    <property type="term" value="F:thiazole synthase activity"/>
    <property type="evidence" value="ECO:0007669"/>
    <property type="project" value="UniProtKB-EC"/>
</dbReference>
<name>A0A650EKV3_9HELI</name>
<feature type="domain" description="Thiazole synthase ThiG" evidence="9">
    <location>
        <begin position="7"/>
        <end position="252"/>
    </location>
</feature>
<evidence type="ECO:0000256" key="1">
    <source>
        <dbReference type="ARBA" id="ARBA00002834"/>
    </source>
</evidence>
<comment type="catalytic activity">
    <reaction evidence="7 8">
        <text>[ThiS sulfur-carrier protein]-C-terminal-Gly-aminoethanethioate + 2-iminoacetate + 1-deoxy-D-xylulose 5-phosphate = [ThiS sulfur-carrier protein]-C-terminal Gly-Gly + 2-[(2R,5Z)-2-carboxy-4-methylthiazol-5(2H)-ylidene]ethyl phosphate + 2 H2O + H(+)</text>
        <dbReference type="Rhea" id="RHEA:26297"/>
        <dbReference type="Rhea" id="RHEA-COMP:12909"/>
        <dbReference type="Rhea" id="RHEA-COMP:19908"/>
        <dbReference type="ChEBI" id="CHEBI:15377"/>
        <dbReference type="ChEBI" id="CHEBI:15378"/>
        <dbReference type="ChEBI" id="CHEBI:57792"/>
        <dbReference type="ChEBI" id="CHEBI:62899"/>
        <dbReference type="ChEBI" id="CHEBI:77846"/>
        <dbReference type="ChEBI" id="CHEBI:90778"/>
        <dbReference type="ChEBI" id="CHEBI:232372"/>
        <dbReference type="EC" id="2.8.1.10"/>
    </reaction>
</comment>
<accession>A0A650EKV3</accession>
<comment type="pathway">
    <text evidence="2 8">Cofactor biosynthesis; thiamine diphosphate biosynthesis.</text>
</comment>
<comment type="subunit">
    <text evidence="8">Homotetramer. Forms heterodimers with either ThiH or ThiS.</text>
</comment>
<dbReference type="InterPro" id="IPR013785">
    <property type="entry name" value="Aldolase_TIM"/>
</dbReference>
<keyword evidence="8" id="KW-0963">Cytoplasm</keyword>
<comment type="similarity">
    <text evidence="8">Belongs to the ThiG family.</text>
</comment>
<reference evidence="10" key="1">
    <citation type="journal article" date="2020" name="J. ISSAAS">
        <title>Lactobacilli and other gastrointestinal microbiota of Peromyscus leucopus, reservoir host for agents of Lyme disease and other zoonoses in North America.</title>
        <authorList>
            <person name="Milovic A."/>
            <person name="Bassam K."/>
            <person name="Shao H."/>
            <person name="Chatzistamou I."/>
            <person name="Tufts D.M."/>
            <person name="Diuk-Wasser M."/>
            <person name="Barbour A.G."/>
        </authorList>
    </citation>
    <scope>NUCLEOTIDE SEQUENCE</scope>
    <source>
        <strain evidence="10">LL4</strain>
    </source>
</reference>
<feature type="binding site" evidence="8">
    <location>
        <begin position="209"/>
        <end position="210"/>
    </location>
    <ligand>
        <name>1-deoxy-D-xylulose 5-phosphate</name>
        <dbReference type="ChEBI" id="CHEBI:57792"/>
    </ligand>
</feature>
<proteinExistence type="inferred from homology"/>
<dbReference type="Pfam" id="PF05690">
    <property type="entry name" value="ThiG"/>
    <property type="match status" value="1"/>
</dbReference>
<keyword evidence="6 8" id="KW-0704">Schiff base</keyword>
<dbReference type="UniPathway" id="UPA00060"/>
<evidence type="ECO:0000256" key="7">
    <source>
        <dbReference type="ARBA" id="ARBA00049897"/>
    </source>
</evidence>
<dbReference type="EC" id="2.8.1.10" evidence="3 8"/>
<evidence type="ECO:0000256" key="6">
    <source>
        <dbReference type="ARBA" id="ARBA00023270"/>
    </source>
</evidence>
<evidence type="ECO:0000256" key="8">
    <source>
        <dbReference type="HAMAP-Rule" id="MF_00443"/>
    </source>
</evidence>
<dbReference type="SUPFAM" id="SSF110399">
    <property type="entry name" value="ThiG-like"/>
    <property type="match status" value="1"/>
</dbReference>
<comment type="function">
    <text evidence="1 8">Catalyzes the rearrangement of 1-deoxy-D-xylulose 5-phosphate (DXP) to produce the thiazole phosphate moiety of thiamine. Sulfur is provided by the thiocarboxylate moiety of the carrier protein ThiS. In vitro, sulfur can be provided by H(2)S.</text>
</comment>
<comment type="subcellular location">
    <subcellularLocation>
        <location evidence="8">Cytoplasm</location>
    </subcellularLocation>
</comment>
<gene>
    <name evidence="8 10" type="primary">thiG</name>
    <name evidence="10" type="ORF">Helico5904_0790</name>
</gene>
<dbReference type="InterPro" id="IPR008867">
    <property type="entry name" value="ThiG"/>
</dbReference>
<evidence type="ECO:0000313" key="10">
    <source>
        <dbReference type="EMBL" id="QGT50407.1"/>
    </source>
</evidence>
<evidence type="ECO:0000256" key="4">
    <source>
        <dbReference type="ARBA" id="ARBA00022679"/>
    </source>
</evidence>
<dbReference type="PANTHER" id="PTHR34266">
    <property type="entry name" value="THIAZOLE SYNTHASE"/>
    <property type="match status" value="1"/>
</dbReference>
<feature type="binding site" evidence="8">
    <location>
        <begin position="187"/>
        <end position="188"/>
    </location>
    <ligand>
        <name>1-deoxy-D-xylulose 5-phosphate</name>
        <dbReference type="ChEBI" id="CHEBI:57792"/>
    </ligand>
</feature>
<dbReference type="CDD" id="cd04728">
    <property type="entry name" value="ThiG"/>
    <property type="match status" value="1"/>
</dbReference>
<dbReference type="GO" id="GO:0009229">
    <property type="term" value="P:thiamine diphosphate biosynthetic process"/>
    <property type="evidence" value="ECO:0007669"/>
    <property type="project" value="UniProtKB-UniRule"/>
</dbReference>
<evidence type="ECO:0000256" key="5">
    <source>
        <dbReference type="ARBA" id="ARBA00022977"/>
    </source>
</evidence>
<keyword evidence="5 8" id="KW-0784">Thiamine biosynthesis</keyword>
<evidence type="ECO:0000259" key="9">
    <source>
        <dbReference type="Pfam" id="PF05690"/>
    </source>
</evidence>
<dbReference type="EMBL" id="MN577569">
    <property type="protein sequence ID" value="QGT50407.1"/>
    <property type="molecule type" value="Genomic_DNA"/>
</dbReference>
<feature type="active site" description="Schiff-base intermediate with DXP" evidence="8">
    <location>
        <position position="99"/>
    </location>
</feature>
<protein>
    <recommendedName>
        <fullName evidence="3 8">Thiazole synthase</fullName>
        <ecNumber evidence="3 8">2.8.1.10</ecNumber>
    </recommendedName>
</protein>
<sequence>MNDNFYIGSKSFTSRLIVGSGKYQDFTTTKQATLASGAEIITVAVRRVNIMDNKSENLLEVFKDTPIQFLPNSAGCVNAKEAITLFRLVKEATGIDFIKLEIIGDTQKTLYPDVLETLKATETLANEGFCVLAYTNDDPVMAKRLEDAGASAVMPLAAPIGSGLGIQNRYNIGFIKEAIKVPLIVDAGVGCASDASVAMELGADAVLTNTAIAMASNPILMAEAMKNAVLAGRQSYLAGRIPRKAYASASSPIEGMAQLS</sequence>
<dbReference type="GO" id="GO:0005737">
    <property type="term" value="C:cytoplasm"/>
    <property type="evidence" value="ECO:0007669"/>
    <property type="project" value="UniProtKB-SubCell"/>
</dbReference>